<dbReference type="Proteomes" id="UP000474967">
    <property type="component" value="Unassembled WGS sequence"/>
</dbReference>
<name>A0A6L9Y2E3_9MICO</name>
<organism evidence="2 3">
    <name type="scientific">Leifsonia tongyongensis</name>
    <dbReference type="NCBI Taxonomy" id="1268043"/>
    <lineage>
        <taxon>Bacteria</taxon>
        <taxon>Bacillati</taxon>
        <taxon>Actinomycetota</taxon>
        <taxon>Actinomycetes</taxon>
        <taxon>Micrococcales</taxon>
        <taxon>Microbacteriaceae</taxon>
        <taxon>Leifsonia</taxon>
    </lineage>
</organism>
<accession>A0A6L9Y2E3</accession>
<dbReference type="Gene3D" id="3.40.190.10">
    <property type="entry name" value="Periplasmic binding protein-like II"/>
    <property type="match status" value="2"/>
</dbReference>
<comment type="caution">
    <text evidence="2">The sequence shown here is derived from an EMBL/GenBank/DDBJ whole genome shotgun (WGS) entry which is preliminary data.</text>
</comment>
<keyword evidence="1" id="KW-0732">Signal</keyword>
<dbReference type="InterPro" id="IPR050490">
    <property type="entry name" value="Bact_solute-bd_prot1"/>
</dbReference>
<sequence length="470" mass="50743">MPRTSNTARSSASRVRLVRAGAIAAAVAVALAGCTSAGSKASTTGEPSGQLSYWYAPPTPDAAGVANFIKFNITPYQEKYPKVDLQAVQRDVNTLDQQVQVALAAGKGPDIVTSSGISNQMAYANAKYLKDLSSFADANKWSDTLLPWANEMSKVNGKTMVLPQGYETLLLYYNKTLFEKNGWTPPTNQQEVEDLAAKMEAKGITPFAAGNSDFPHGTGWLVSAFLNDVAGPTKVHDALTGKIDFTDPAFADAINRLKSYFDKGWFGGGVKKYFATTDPQKYTQFASGQAGMYISGSWEFMTLPEYFKKANSEFDWAPLPSLADGIPITYPLSIGNVLSLNKNTKNAHAGETYFDWNLKDTKSMWGQVAATGADAMPVKFSASDIPSTVDPRIARQYTELAKASEKGAVGYTTWTSWGDRSHAYMNDNNDRVLNGDLSTSDYLKGLSAAFKDDLKKGTVPTVYSTGSSAG</sequence>
<dbReference type="AlphaFoldDB" id="A0A6L9Y2E3"/>
<dbReference type="PANTHER" id="PTHR43649">
    <property type="entry name" value="ARABINOSE-BINDING PROTEIN-RELATED"/>
    <property type="match status" value="1"/>
</dbReference>
<gene>
    <name evidence="2" type="ORF">G3T36_17655</name>
</gene>
<dbReference type="SUPFAM" id="SSF53850">
    <property type="entry name" value="Periplasmic binding protein-like II"/>
    <property type="match status" value="1"/>
</dbReference>
<dbReference type="PROSITE" id="PS51257">
    <property type="entry name" value="PROKAR_LIPOPROTEIN"/>
    <property type="match status" value="1"/>
</dbReference>
<feature type="signal peptide" evidence="1">
    <location>
        <begin position="1"/>
        <end position="32"/>
    </location>
</feature>
<dbReference type="InterPro" id="IPR006059">
    <property type="entry name" value="SBP"/>
</dbReference>
<reference evidence="2 3" key="1">
    <citation type="journal article" date="2014" name="J. Microbiol.">
        <title>Diaminobutyricibacter tongyongensis gen. nov., sp. nov. and Homoserinibacter gongjuensis gen. nov., sp. nov. belong to the family Microbacteriaceae.</title>
        <authorList>
            <person name="Kim S.J."/>
            <person name="Ahn J.H."/>
            <person name="Weon H.Y."/>
            <person name="Hamada M."/>
            <person name="Suzuki K."/>
            <person name="Kwon S.W."/>
        </authorList>
    </citation>
    <scope>NUCLEOTIDE SEQUENCE [LARGE SCALE GENOMIC DNA]</scope>
    <source>
        <strain evidence="2 3">NBRC 108724</strain>
    </source>
</reference>
<proteinExistence type="predicted"/>
<dbReference type="PANTHER" id="PTHR43649:SF12">
    <property type="entry name" value="DIACETYLCHITOBIOSE BINDING PROTEIN DASA"/>
    <property type="match status" value="1"/>
</dbReference>
<dbReference type="EMBL" id="JAAGWY010000005">
    <property type="protein sequence ID" value="NEN07685.1"/>
    <property type="molecule type" value="Genomic_DNA"/>
</dbReference>
<evidence type="ECO:0000256" key="1">
    <source>
        <dbReference type="SAM" id="SignalP"/>
    </source>
</evidence>
<evidence type="ECO:0000313" key="3">
    <source>
        <dbReference type="Proteomes" id="UP000474967"/>
    </source>
</evidence>
<protein>
    <submittedName>
        <fullName evidence="2">Extracellular solute-binding protein</fullName>
    </submittedName>
</protein>
<keyword evidence="3" id="KW-1185">Reference proteome</keyword>
<feature type="chain" id="PRO_5038656818" evidence="1">
    <location>
        <begin position="33"/>
        <end position="470"/>
    </location>
</feature>
<dbReference type="Pfam" id="PF01547">
    <property type="entry name" value="SBP_bac_1"/>
    <property type="match status" value="1"/>
</dbReference>
<evidence type="ECO:0000313" key="2">
    <source>
        <dbReference type="EMBL" id="NEN07685.1"/>
    </source>
</evidence>
<dbReference type="RefSeq" id="WP_163291183.1">
    <property type="nucleotide sequence ID" value="NZ_JAAGWY010000005.1"/>
</dbReference>